<feature type="chain" id="PRO_5022184008" evidence="1">
    <location>
        <begin position="22"/>
        <end position="655"/>
    </location>
</feature>
<dbReference type="AlphaFoldDB" id="A0A517NLV0"/>
<dbReference type="OrthoDB" id="1491023at2"/>
<dbReference type="GO" id="GO:0004197">
    <property type="term" value="F:cysteine-type endopeptidase activity"/>
    <property type="evidence" value="ECO:0007669"/>
    <property type="project" value="InterPro"/>
</dbReference>
<protein>
    <submittedName>
        <fullName evidence="3">Caspase domain protein</fullName>
    </submittedName>
</protein>
<dbReference type="Pfam" id="PF00656">
    <property type="entry name" value="Peptidase_C14"/>
    <property type="match status" value="1"/>
</dbReference>
<name>A0A517NLV0_9BACT</name>
<dbReference type="InterPro" id="IPR050452">
    <property type="entry name" value="Metacaspase"/>
</dbReference>
<keyword evidence="4" id="KW-1185">Reference proteome</keyword>
<evidence type="ECO:0000313" key="4">
    <source>
        <dbReference type="Proteomes" id="UP000319817"/>
    </source>
</evidence>
<evidence type="ECO:0000259" key="2">
    <source>
        <dbReference type="Pfam" id="PF00656"/>
    </source>
</evidence>
<dbReference type="GO" id="GO:0006508">
    <property type="term" value="P:proteolysis"/>
    <property type="evidence" value="ECO:0007669"/>
    <property type="project" value="InterPro"/>
</dbReference>
<dbReference type="Proteomes" id="UP000319817">
    <property type="component" value="Chromosome"/>
</dbReference>
<keyword evidence="1" id="KW-0732">Signal</keyword>
<dbReference type="InterPro" id="IPR011600">
    <property type="entry name" value="Pept_C14_caspase"/>
</dbReference>
<reference evidence="3 4" key="1">
    <citation type="submission" date="2019-02" db="EMBL/GenBank/DDBJ databases">
        <title>Deep-cultivation of Planctomycetes and their phenomic and genomic characterization uncovers novel biology.</title>
        <authorList>
            <person name="Wiegand S."/>
            <person name="Jogler M."/>
            <person name="Boedeker C."/>
            <person name="Pinto D."/>
            <person name="Vollmers J."/>
            <person name="Rivas-Marin E."/>
            <person name="Kohn T."/>
            <person name="Peeters S.H."/>
            <person name="Heuer A."/>
            <person name="Rast P."/>
            <person name="Oberbeckmann S."/>
            <person name="Bunk B."/>
            <person name="Jeske O."/>
            <person name="Meyerdierks A."/>
            <person name="Storesund J.E."/>
            <person name="Kallscheuer N."/>
            <person name="Luecker S."/>
            <person name="Lage O.M."/>
            <person name="Pohl T."/>
            <person name="Merkel B.J."/>
            <person name="Hornburger P."/>
            <person name="Mueller R.-W."/>
            <person name="Bruemmer F."/>
            <person name="Labrenz M."/>
            <person name="Spormann A.M."/>
            <person name="Op den Camp H."/>
            <person name="Overmann J."/>
            <person name="Amann R."/>
            <person name="Jetten M.S.M."/>
            <person name="Mascher T."/>
            <person name="Medema M.H."/>
            <person name="Devos D.P."/>
            <person name="Kaster A.-K."/>
            <person name="Ovreas L."/>
            <person name="Rohde M."/>
            <person name="Galperin M.Y."/>
            <person name="Jogler C."/>
        </authorList>
    </citation>
    <scope>NUCLEOTIDE SEQUENCE [LARGE SCALE GENOMIC DNA]</scope>
    <source>
        <strain evidence="3 4">K23_9</strain>
    </source>
</reference>
<evidence type="ECO:0000313" key="3">
    <source>
        <dbReference type="EMBL" id="QDT08114.1"/>
    </source>
</evidence>
<dbReference type="Gene3D" id="3.40.50.1460">
    <property type="match status" value="1"/>
</dbReference>
<evidence type="ECO:0000256" key="1">
    <source>
        <dbReference type="SAM" id="SignalP"/>
    </source>
</evidence>
<proteinExistence type="predicted"/>
<sequence precursor="true">MNNPARFVFWIVSTSFAVAFAAPDVSAERFGILIGIDQYASLPPSQQLRGCVNDVSLVKQMLGSDQAYKPGNLTVLTNSMATRSAILNALQATLEKVQACNQSGEPARVVFHFSGHGSQAMDQLQGPMRDEPSYFDQTIVPHDADRQGGQQDIRDDELRHWAHSIASDPTNRLLVILDCCHSGTGLRGGGTGERVRHRRLDRSLPSPPVDQFAALSTEAELPNNVGFISACRSDQLEPETESAGQPHGLLTLSLARVCALIEQGSPLPMTRLANLLHWHYQLEDHLGLLPEPQVEISGAMAGEPFWLTNHKAKTDSGNLRDIAMIRFTPNQKDDGDSQGFLQRGILDSIQTGTSFPIFTSAKPIAALASSRHTIGTATIDQVGFDQSRVSVQWNDHAPVARPDTAWASIETGFVSKDAVTRAGEKSPGQIASDRLTQIIAQHVAARAPSDAAIRTGLVIGKRSGPDAKTIQWAPAKPGLSGRPQLDTGDIYIIEVQHDLASDQDLFATIVHIDPNHEVSLMCPRSFTQPNIERQRIDATRGVRSSGFVCNGDALLPRDDPEFRPAIVGLHRAIVFVGPRPLDLSSLFQFLHAPESTPTRSGAFTANPNSAVRQQDANGSQLKIDFFSSQSSAIRGQETATSNLWWDAHLVQWISQ</sequence>
<feature type="domain" description="Peptidase C14 caspase" evidence="2">
    <location>
        <begin position="31"/>
        <end position="235"/>
    </location>
</feature>
<dbReference type="GO" id="GO:0005737">
    <property type="term" value="C:cytoplasm"/>
    <property type="evidence" value="ECO:0007669"/>
    <property type="project" value="TreeGrafter"/>
</dbReference>
<dbReference type="PANTHER" id="PTHR48104:SF30">
    <property type="entry name" value="METACASPASE-1"/>
    <property type="match status" value="1"/>
</dbReference>
<accession>A0A517NLV0</accession>
<organism evidence="3 4">
    <name type="scientific">Stieleria marina</name>
    <dbReference type="NCBI Taxonomy" id="1930275"/>
    <lineage>
        <taxon>Bacteria</taxon>
        <taxon>Pseudomonadati</taxon>
        <taxon>Planctomycetota</taxon>
        <taxon>Planctomycetia</taxon>
        <taxon>Pirellulales</taxon>
        <taxon>Pirellulaceae</taxon>
        <taxon>Stieleria</taxon>
    </lineage>
</organism>
<dbReference type="RefSeq" id="WP_145415711.1">
    <property type="nucleotide sequence ID" value="NZ_CP036526.1"/>
</dbReference>
<dbReference type="PANTHER" id="PTHR48104">
    <property type="entry name" value="METACASPASE-4"/>
    <property type="match status" value="1"/>
</dbReference>
<gene>
    <name evidence="3" type="ORF">K239x_00450</name>
</gene>
<dbReference type="EMBL" id="CP036526">
    <property type="protein sequence ID" value="QDT08114.1"/>
    <property type="molecule type" value="Genomic_DNA"/>
</dbReference>
<feature type="signal peptide" evidence="1">
    <location>
        <begin position="1"/>
        <end position="21"/>
    </location>
</feature>